<evidence type="ECO:0008006" key="4">
    <source>
        <dbReference type="Google" id="ProtNLM"/>
    </source>
</evidence>
<feature type="chain" id="PRO_5045359180" description="Secreted protein" evidence="1">
    <location>
        <begin position="21"/>
        <end position="91"/>
    </location>
</feature>
<reference evidence="2" key="2">
    <citation type="submission" date="2021-08" db="EMBL/GenBank/DDBJ databases">
        <authorList>
            <person name="Tani A."/>
            <person name="Ola A."/>
            <person name="Ogura Y."/>
            <person name="Katsura K."/>
            <person name="Hayashi T."/>
        </authorList>
    </citation>
    <scope>NUCLEOTIDE SEQUENCE</scope>
    <source>
        <strain evidence="2">DSM 19015</strain>
    </source>
</reference>
<evidence type="ECO:0000256" key="1">
    <source>
        <dbReference type="SAM" id="SignalP"/>
    </source>
</evidence>
<proteinExistence type="predicted"/>
<evidence type="ECO:0000313" key="3">
    <source>
        <dbReference type="Proteomes" id="UP001055125"/>
    </source>
</evidence>
<name>A0ABQ4S021_9HYPH</name>
<organism evidence="2 3">
    <name type="scientific">Methylobacterium iners</name>
    <dbReference type="NCBI Taxonomy" id="418707"/>
    <lineage>
        <taxon>Bacteria</taxon>
        <taxon>Pseudomonadati</taxon>
        <taxon>Pseudomonadota</taxon>
        <taxon>Alphaproteobacteria</taxon>
        <taxon>Hyphomicrobiales</taxon>
        <taxon>Methylobacteriaceae</taxon>
        <taxon>Methylobacterium</taxon>
    </lineage>
</organism>
<feature type="signal peptide" evidence="1">
    <location>
        <begin position="1"/>
        <end position="20"/>
    </location>
</feature>
<dbReference type="EMBL" id="BPQP01000061">
    <property type="protein sequence ID" value="GJD96444.1"/>
    <property type="molecule type" value="Genomic_DNA"/>
</dbReference>
<keyword evidence="1" id="KW-0732">Signal</keyword>
<dbReference type="Proteomes" id="UP001055125">
    <property type="component" value="Unassembled WGS sequence"/>
</dbReference>
<keyword evidence="3" id="KW-1185">Reference proteome</keyword>
<comment type="caution">
    <text evidence="2">The sequence shown here is derived from an EMBL/GenBank/DDBJ whole genome shotgun (WGS) entry which is preliminary data.</text>
</comment>
<reference evidence="2" key="1">
    <citation type="journal article" date="2021" name="Front. Microbiol.">
        <title>Comprehensive Comparative Genomics and Phenotyping of Methylobacterium Species.</title>
        <authorList>
            <person name="Alessa O."/>
            <person name="Ogura Y."/>
            <person name="Fujitani Y."/>
            <person name="Takami H."/>
            <person name="Hayashi T."/>
            <person name="Sahin N."/>
            <person name="Tani A."/>
        </authorList>
    </citation>
    <scope>NUCLEOTIDE SEQUENCE</scope>
    <source>
        <strain evidence="2">DSM 19015</strain>
    </source>
</reference>
<sequence length="91" mass="10334">MFRTVLVAGALTLFALPVTAVRADGVPDGYEPSRAFERPIHRLRPRPYAGRGIHRYRVRSYRREHALLPATLPTHPALPLYNVPPDRFPAH</sequence>
<dbReference type="RefSeq" id="WP_238245549.1">
    <property type="nucleotide sequence ID" value="NZ_BPQP01000061.1"/>
</dbReference>
<accession>A0ABQ4S021</accession>
<protein>
    <recommendedName>
        <fullName evidence="4">Secreted protein</fullName>
    </recommendedName>
</protein>
<gene>
    <name evidence="2" type="ORF">OCOJLMKI_3665</name>
</gene>
<evidence type="ECO:0000313" key="2">
    <source>
        <dbReference type="EMBL" id="GJD96444.1"/>
    </source>
</evidence>